<dbReference type="PANTHER" id="PTHR30483:SF6">
    <property type="entry name" value="PERIPLASMIC BINDING PROTEIN OF ABC TRANSPORTER FOR NATURAL AMINO ACIDS"/>
    <property type="match status" value="1"/>
</dbReference>
<dbReference type="PANTHER" id="PTHR30483">
    <property type="entry name" value="LEUCINE-SPECIFIC-BINDING PROTEIN"/>
    <property type="match status" value="1"/>
</dbReference>
<comment type="caution">
    <text evidence="5">The sequence shown here is derived from an EMBL/GenBank/DDBJ whole genome shotgun (WGS) entry which is preliminary data.</text>
</comment>
<evidence type="ECO:0000256" key="2">
    <source>
        <dbReference type="ARBA" id="ARBA00022729"/>
    </source>
</evidence>
<dbReference type="Proteomes" id="UP000197174">
    <property type="component" value="Unassembled WGS sequence"/>
</dbReference>
<evidence type="ECO:0000259" key="4">
    <source>
        <dbReference type="Pfam" id="PF13458"/>
    </source>
</evidence>
<evidence type="ECO:0000313" key="5">
    <source>
        <dbReference type="EMBL" id="OWU99258.1"/>
    </source>
</evidence>
<name>A0A246RDQ6_9ACTN</name>
<dbReference type="Pfam" id="PF13458">
    <property type="entry name" value="Peripla_BP_6"/>
    <property type="match status" value="1"/>
</dbReference>
<gene>
    <name evidence="5" type="ORF">B5D80_29650</name>
</gene>
<dbReference type="SUPFAM" id="SSF53822">
    <property type="entry name" value="Periplasmic binding protein-like I"/>
    <property type="match status" value="1"/>
</dbReference>
<accession>A0A246RDQ6</accession>
<reference evidence="5 6" key="1">
    <citation type="submission" date="2017-03" db="EMBL/GenBank/DDBJ databases">
        <title>Whole genome sequence of Micromonospora wenchangensis, isolated from mangrove soil.</title>
        <authorList>
            <person name="Yang H."/>
        </authorList>
    </citation>
    <scope>NUCLEOTIDE SEQUENCE [LARGE SCALE GENOMIC DNA]</scope>
    <source>
        <strain evidence="5 6">CCTCC AA 2012002</strain>
    </source>
</reference>
<dbReference type="Gene3D" id="3.40.50.2300">
    <property type="match status" value="2"/>
</dbReference>
<dbReference type="InterPro" id="IPR028082">
    <property type="entry name" value="Peripla_BP_I"/>
</dbReference>
<evidence type="ECO:0000313" key="6">
    <source>
        <dbReference type="Proteomes" id="UP000197174"/>
    </source>
</evidence>
<dbReference type="AlphaFoldDB" id="A0A246RDQ6"/>
<comment type="similarity">
    <text evidence="1">Belongs to the leucine-binding protein family.</text>
</comment>
<feature type="compositionally biased region" description="Low complexity" evidence="3">
    <location>
        <begin position="28"/>
        <end position="37"/>
    </location>
</feature>
<keyword evidence="6" id="KW-1185">Reference proteome</keyword>
<feature type="domain" description="Leucine-binding protein" evidence="4">
    <location>
        <begin position="91"/>
        <end position="434"/>
    </location>
</feature>
<feature type="region of interest" description="Disordered" evidence="3">
    <location>
        <begin position="1"/>
        <end position="46"/>
    </location>
</feature>
<proteinExistence type="inferred from homology"/>
<evidence type="ECO:0000256" key="3">
    <source>
        <dbReference type="SAM" id="MobiDB-lite"/>
    </source>
</evidence>
<organism evidence="5 6">
    <name type="scientific">Micromonospora wenchangensis</name>
    <dbReference type="NCBI Taxonomy" id="1185415"/>
    <lineage>
        <taxon>Bacteria</taxon>
        <taxon>Bacillati</taxon>
        <taxon>Actinomycetota</taxon>
        <taxon>Actinomycetes</taxon>
        <taxon>Micromonosporales</taxon>
        <taxon>Micromonosporaceae</taxon>
        <taxon>Micromonospora</taxon>
    </lineage>
</organism>
<feature type="compositionally biased region" description="Basic and acidic residues" evidence="3">
    <location>
        <begin position="11"/>
        <end position="24"/>
    </location>
</feature>
<evidence type="ECO:0000256" key="1">
    <source>
        <dbReference type="ARBA" id="ARBA00010062"/>
    </source>
</evidence>
<dbReference type="EMBL" id="MZMV01000081">
    <property type="protein sequence ID" value="OWU99258.1"/>
    <property type="molecule type" value="Genomic_DNA"/>
</dbReference>
<sequence>MRLPRCPLGRRGREGVPRLPRREPQGQARQARLPGRGLRPGRRRAGRALLRVPDEVPDRRTGVSTTSEPTALETVTGQVRAFARTVDGAPTVTVGIVTPLSLPGDPTAGTLTARGALIGAEYVRDHGGIRDGLQFDFVVRDDQETVTLDGGTMPRSAVGALAKVAIVDRALAVLGPWHLRYTEEVADLADRIGVPLFIENAHPGVTAQKRRAVFRTFTSMAERAPVLIRFAADQGFRRVGLIHADTVFGRSAAALLTAELKAAEEPMELYSVEFDQESTTDLRPQLRDIQQWGPDVVINVGVVRTNHLIVQQAAEIGLLPQVPMLAPFQWPLRAPDYWKALGAHGLHLVWPATQFSPNWPGLTPIGRWFVDRYRDTYGTMPPDTALNAFTDITIIAQALRQADRVGRAELIDALEKGTFDTWRGPVSFTRGETHWHHSPPPVVLQQYQEIDQDISTVPIVYPPELRTAGYVRPGSPT</sequence>
<dbReference type="InterPro" id="IPR051010">
    <property type="entry name" value="BCAA_transport"/>
</dbReference>
<protein>
    <recommendedName>
        <fullName evidence="4">Leucine-binding protein domain-containing protein</fullName>
    </recommendedName>
</protein>
<keyword evidence="2" id="KW-0732">Signal</keyword>
<dbReference type="InterPro" id="IPR028081">
    <property type="entry name" value="Leu-bd"/>
</dbReference>